<dbReference type="PROSITE" id="PS01312">
    <property type="entry name" value="SECA"/>
    <property type="match status" value="1"/>
</dbReference>
<dbReference type="Pfam" id="PF07517">
    <property type="entry name" value="SecA_DEAD"/>
    <property type="match status" value="1"/>
</dbReference>
<dbReference type="InterPro" id="IPR000185">
    <property type="entry name" value="SecA"/>
</dbReference>
<evidence type="ECO:0000256" key="8">
    <source>
        <dbReference type="ARBA" id="ARBA00022927"/>
    </source>
</evidence>
<dbReference type="Gene3D" id="1.10.3060.10">
    <property type="entry name" value="Helical scaffold and wing domains of SecA"/>
    <property type="match status" value="1"/>
</dbReference>
<comment type="subcellular location">
    <subcellularLocation>
        <location evidence="12">Cell membrane</location>
        <topology evidence="12">Peripheral membrane protein</topology>
        <orientation evidence="12">Cytoplasmic side</orientation>
    </subcellularLocation>
    <subcellularLocation>
        <location evidence="12">Cytoplasm</location>
    </subcellularLocation>
    <subcellularLocation>
        <location evidence="1">Membrane</location>
        <topology evidence="1">Peripheral membrane protein</topology>
    </subcellularLocation>
    <text evidence="12">Distribution is 50-50.</text>
</comment>
<dbReference type="InterPro" id="IPR036670">
    <property type="entry name" value="SecA_X-link_sf"/>
</dbReference>
<evidence type="ECO:0000256" key="2">
    <source>
        <dbReference type="ARBA" id="ARBA00007650"/>
    </source>
</evidence>
<feature type="binding site" evidence="12">
    <location>
        <position position="85"/>
    </location>
    <ligand>
        <name>ATP</name>
        <dbReference type="ChEBI" id="CHEBI:30616"/>
    </ligand>
</feature>
<keyword evidence="10 12" id="KW-0811">Translocation</keyword>
<dbReference type="InterPro" id="IPR014001">
    <property type="entry name" value="Helicase_ATP-bd"/>
</dbReference>
<organism evidence="18 19">
    <name type="scientific">Streptomyces tauricus</name>
    <dbReference type="NCBI Taxonomy" id="68274"/>
    <lineage>
        <taxon>Bacteria</taxon>
        <taxon>Bacillati</taxon>
        <taxon>Actinomycetota</taxon>
        <taxon>Actinomycetes</taxon>
        <taxon>Kitasatosporales</taxon>
        <taxon>Streptomycetaceae</taxon>
        <taxon>Streptomyces</taxon>
        <taxon>Streptomyces aurantiacus group</taxon>
    </lineage>
</organism>
<dbReference type="InterPro" id="IPR027417">
    <property type="entry name" value="P-loop_NTPase"/>
</dbReference>
<dbReference type="InterPro" id="IPR044722">
    <property type="entry name" value="SecA_SF2_C"/>
</dbReference>
<dbReference type="CDD" id="cd18803">
    <property type="entry name" value="SF2_C_secA"/>
    <property type="match status" value="1"/>
</dbReference>
<dbReference type="PRINTS" id="PR00906">
    <property type="entry name" value="SECA"/>
</dbReference>
<dbReference type="PROSITE" id="PS51196">
    <property type="entry name" value="SECA_MOTOR_DEAD"/>
    <property type="match status" value="1"/>
</dbReference>
<dbReference type="HAMAP" id="MF_01382">
    <property type="entry name" value="SecA"/>
    <property type="match status" value="1"/>
</dbReference>
<comment type="function">
    <text evidence="12">Part of the Sec protein translocase complex. Interacts with the SecYEG preprotein conducting channel. Has a central role in coupling the hydrolysis of ATP to the transfer of proteins into and across the cell membrane, serving as an ATP-driven molecular motor driving the stepwise translocation of polypeptide chains across the membrane.</text>
</comment>
<dbReference type="Gene3D" id="3.90.1440.10">
    <property type="entry name" value="SecA, preprotein cross-linking domain"/>
    <property type="match status" value="1"/>
</dbReference>
<evidence type="ECO:0000256" key="3">
    <source>
        <dbReference type="ARBA" id="ARBA00022448"/>
    </source>
</evidence>
<keyword evidence="4 12" id="KW-1003">Cell membrane</keyword>
<dbReference type="InterPro" id="IPR020937">
    <property type="entry name" value="SecA_CS"/>
</dbReference>
<dbReference type="PROSITE" id="PS51194">
    <property type="entry name" value="HELICASE_CTER"/>
    <property type="match status" value="1"/>
</dbReference>
<dbReference type="InterPro" id="IPR036266">
    <property type="entry name" value="SecA_Wing/Scaffold_sf"/>
</dbReference>
<comment type="catalytic activity">
    <reaction evidence="12">
        <text>ATP + H2O + cellular proteinSide 1 = ADP + phosphate + cellular proteinSide 2.</text>
        <dbReference type="EC" id="7.4.2.8"/>
    </reaction>
</comment>
<feature type="compositionally biased region" description="Basic residues" evidence="14">
    <location>
        <begin position="934"/>
        <end position="947"/>
    </location>
</feature>
<evidence type="ECO:0000256" key="14">
    <source>
        <dbReference type="SAM" id="MobiDB-lite"/>
    </source>
</evidence>
<evidence type="ECO:0000313" key="19">
    <source>
        <dbReference type="Proteomes" id="UP001432166"/>
    </source>
</evidence>
<protein>
    <recommendedName>
        <fullName evidence="12 13">Protein translocase subunit SecA</fullName>
        <ecNumber evidence="12">7.4.2.8</ecNumber>
    </recommendedName>
</protein>
<dbReference type="Proteomes" id="UP001432166">
    <property type="component" value="Chromosome"/>
</dbReference>
<evidence type="ECO:0000256" key="9">
    <source>
        <dbReference type="ARBA" id="ARBA00022967"/>
    </source>
</evidence>
<feature type="compositionally biased region" description="Basic and acidic residues" evidence="14">
    <location>
        <begin position="921"/>
        <end position="933"/>
    </location>
</feature>
<evidence type="ECO:0000256" key="5">
    <source>
        <dbReference type="ARBA" id="ARBA00022490"/>
    </source>
</evidence>
<dbReference type="InterPro" id="IPR011116">
    <property type="entry name" value="SecA_Wing/Scaffold"/>
</dbReference>
<evidence type="ECO:0000256" key="4">
    <source>
        <dbReference type="ARBA" id="ARBA00022475"/>
    </source>
</evidence>
<evidence type="ECO:0000256" key="13">
    <source>
        <dbReference type="RuleBase" id="RU003874"/>
    </source>
</evidence>
<keyword evidence="5 12" id="KW-0963">Cytoplasm</keyword>
<dbReference type="SMART" id="SM00958">
    <property type="entry name" value="SecA_PP_bind"/>
    <property type="match status" value="1"/>
</dbReference>
<evidence type="ECO:0000313" key="18">
    <source>
        <dbReference type="EMBL" id="WTP51427.1"/>
    </source>
</evidence>
<dbReference type="NCBIfam" id="NF009538">
    <property type="entry name" value="PRK12904.1"/>
    <property type="match status" value="1"/>
</dbReference>
<gene>
    <name evidence="12 18" type="primary">secA</name>
    <name evidence="18" type="ORF">OG288_25820</name>
</gene>
<name>A0ABZ1JMK2_9ACTN</name>
<evidence type="ECO:0000256" key="7">
    <source>
        <dbReference type="ARBA" id="ARBA00022840"/>
    </source>
</evidence>
<keyword evidence="19" id="KW-1185">Reference proteome</keyword>
<evidence type="ECO:0000256" key="12">
    <source>
        <dbReference type="HAMAP-Rule" id="MF_01382"/>
    </source>
</evidence>
<evidence type="ECO:0000259" key="17">
    <source>
        <dbReference type="PROSITE" id="PS51196"/>
    </source>
</evidence>
<dbReference type="PANTHER" id="PTHR30612">
    <property type="entry name" value="SECA INNER MEMBRANE COMPONENT OF SEC PROTEIN SECRETION SYSTEM"/>
    <property type="match status" value="1"/>
</dbReference>
<keyword evidence="6 12" id="KW-0547">Nucleotide-binding</keyword>
<dbReference type="PANTHER" id="PTHR30612:SF0">
    <property type="entry name" value="CHLOROPLAST PROTEIN-TRANSPORTING ATPASE"/>
    <property type="match status" value="1"/>
</dbReference>
<keyword evidence="9 12" id="KW-1278">Translocase</keyword>
<comment type="subunit">
    <text evidence="12">Monomer and homodimer. Part of the essential Sec protein translocation apparatus which comprises SecA, SecYEG and auxiliary proteins SecDF. Other proteins may also be involved.</text>
</comment>
<dbReference type="EC" id="7.4.2.8" evidence="12"/>
<keyword evidence="3 12" id="KW-0813">Transport</keyword>
<reference evidence="18" key="1">
    <citation type="submission" date="2022-10" db="EMBL/GenBank/DDBJ databases">
        <title>The complete genomes of actinobacterial strains from the NBC collection.</title>
        <authorList>
            <person name="Joergensen T.S."/>
            <person name="Alvarez Arevalo M."/>
            <person name="Sterndorff E.B."/>
            <person name="Faurdal D."/>
            <person name="Vuksanovic O."/>
            <person name="Mourched A.-S."/>
            <person name="Charusanti P."/>
            <person name="Shaw S."/>
            <person name="Blin K."/>
            <person name="Weber T."/>
        </authorList>
    </citation>
    <scope>NUCLEOTIDE SEQUENCE</scope>
    <source>
        <strain evidence="18">NBC_00189</strain>
    </source>
</reference>
<evidence type="ECO:0000256" key="11">
    <source>
        <dbReference type="ARBA" id="ARBA00023136"/>
    </source>
</evidence>
<keyword evidence="7 12" id="KW-0067">ATP-binding</keyword>
<dbReference type="InterPro" id="IPR001650">
    <property type="entry name" value="Helicase_C-like"/>
</dbReference>
<proteinExistence type="inferred from homology"/>
<comment type="similarity">
    <text evidence="2 12 13">Belongs to the SecA family.</text>
</comment>
<evidence type="ECO:0000256" key="10">
    <source>
        <dbReference type="ARBA" id="ARBA00023010"/>
    </source>
</evidence>
<dbReference type="InterPro" id="IPR014018">
    <property type="entry name" value="SecA_motor_DEAD"/>
</dbReference>
<dbReference type="Gene3D" id="3.40.50.300">
    <property type="entry name" value="P-loop containing nucleotide triphosphate hydrolases"/>
    <property type="match status" value="2"/>
</dbReference>
<dbReference type="NCBIfam" id="TIGR00963">
    <property type="entry name" value="secA"/>
    <property type="match status" value="1"/>
</dbReference>
<accession>A0ABZ1JMK2</accession>
<dbReference type="Pfam" id="PF01043">
    <property type="entry name" value="SecA_PP_bind"/>
    <property type="match status" value="1"/>
</dbReference>
<feature type="domain" description="SecA family profile" evidence="17">
    <location>
        <begin position="1"/>
        <end position="636"/>
    </location>
</feature>
<sequence>MSVLSKIMRAGEGKILRKLHRIADQVKSIEEDFVDLSDAELRALTDEYKQRYADGESLDDLLPEAFATVREAAKRALGQRPYDVQIMGGAALHLGYVAEMKTGEGKTLVGTLPAYLNALSGEGVHLITVNDYLAERDSEMMGRVHKFLGLTVGCILANMTPAQRREQYACDITYGTNNEFGFDYLRDNMAWSQDELVQRGHNFAIVDEVDSILVDEARTPLIISGPADQATKWYGDFAKLVTRLKKGEAGNTLKGIEETGDYEVDEKKRTVAIHEPGVAKVEDWLGIDNLYESVNTPLVGYLNNAIKAKELFKKDKDYVVIDGEVMIVDEHTGRILAGRRYNEGMHQAIEAKEGVDIKDENQTLATITLQNFFRLYKRHDHNGKEVPGLSGMTGTAMTEAAEFHQIYKLGVVPIPTNRPMVRKDQSDLIYRTEVAKFDAVVDDIAEKHEKGQPILVGTTSVEKSEYLSQQLSKRGIQHEVLNAKQHDREAPIIAQAGRRGAVTVATNMAGRGTDIKLGGNPDDLAEAELRQRGLDPEEHIEEWAAALPAALERAEKAVQTEFEEVKDLGGLYVLGTERHESRRIDNQLRGRSGRQGDPGESRFYLSLGDDLMRLFKAQMVERVMSMANVPDDVPIENKMVTRAIASAQSQVETQNFETRKNVLKYDEVLNRQREVIYGERRRVLEGEDLQEQIQHFMNDTIDAYIDAETAEGFAEDWDLDRLWGAFKQLYPVKVTVEELEEAAGDRAGLTAEFISESIKDDIYEQYASREEQLGSEIMRELERRVVLSVLDRKWREHLYEMDYLQEGIGLRAMAQKDPLVEYQREGFDMFTAMMDGIKEESVGYLFNLEVQVEQQVEEVPVEDAKPSLDKKDAVPAGGGGRPEIRAKGLDAPQRPDRLHFSAPTVDGEGGVVEGDFATDGEPVRSESDGLTRAERRKQQKSGRRRKK</sequence>
<dbReference type="InterPro" id="IPR011115">
    <property type="entry name" value="SecA_DEAD"/>
</dbReference>
<dbReference type="SUPFAM" id="SSF52540">
    <property type="entry name" value="P-loop containing nucleoside triphosphate hydrolases"/>
    <property type="match status" value="2"/>
</dbReference>
<feature type="compositionally biased region" description="Basic and acidic residues" evidence="14">
    <location>
        <begin position="862"/>
        <end position="873"/>
    </location>
</feature>
<dbReference type="RefSeq" id="WP_189779422.1">
    <property type="nucleotide sequence ID" value="NZ_BMVY01000044.1"/>
</dbReference>
<evidence type="ECO:0000256" key="6">
    <source>
        <dbReference type="ARBA" id="ARBA00022741"/>
    </source>
</evidence>
<dbReference type="SUPFAM" id="SSF81886">
    <property type="entry name" value="Helical scaffold and wing domains of SecA"/>
    <property type="match status" value="1"/>
</dbReference>
<feature type="domain" description="Helicase ATP-binding" evidence="15">
    <location>
        <begin position="87"/>
        <end position="232"/>
    </location>
</feature>
<feature type="compositionally biased region" description="Basic and acidic residues" evidence="14">
    <location>
        <begin position="882"/>
        <end position="899"/>
    </location>
</feature>
<dbReference type="SMART" id="SM00957">
    <property type="entry name" value="SecA_DEAD"/>
    <property type="match status" value="1"/>
</dbReference>
<feature type="region of interest" description="Disordered" evidence="14">
    <location>
        <begin position="860"/>
        <end position="947"/>
    </location>
</feature>
<dbReference type="Pfam" id="PF07516">
    <property type="entry name" value="SecA_SW"/>
    <property type="match status" value="1"/>
</dbReference>
<dbReference type="Pfam" id="PF21090">
    <property type="entry name" value="P-loop_SecA"/>
    <property type="match status" value="1"/>
</dbReference>
<dbReference type="SUPFAM" id="SSF81767">
    <property type="entry name" value="Pre-protein crosslinking domain of SecA"/>
    <property type="match status" value="1"/>
</dbReference>
<feature type="binding site" evidence="12">
    <location>
        <begin position="103"/>
        <end position="107"/>
    </location>
    <ligand>
        <name>ATP</name>
        <dbReference type="ChEBI" id="CHEBI:30616"/>
    </ligand>
</feature>
<evidence type="ECO:0000256" key="1">
    <source>
        <dbReference type="ARBA" id="ARBA00004170"/>
    </source>
</evidence>
<dbReference type="CDD" id="cd17928">
    <property type="entry name" value="DEXDc_SecA"/>
    <property type="match status" value="1"/>
</dbReference>
<dbReference type="PROSITE" id="PS51192">
    <property type="entry name" value="HELICASE_ATP_BIND_1"/>
    <property type="match status" value="1"/>
</dbReference>
<evidence type="ECO:0000259" key="16">
    <source>
        <dbReference type="PROSITE" id="PS51194"/>
    </source>
</evidence>
<keyword evidence="11 12" id="KW-0472">Membrane</keyword>
<dbReference type="InterPro" id="IPR011130">
    <property type="entry name" value="SecA_preprotein_X-link_dom"/>
</dbReference>
<keyword evidence="8 12" id="KW-0653">Protein transport</keyword>
<dbReference type="EMBL" id="CP108133">
    <property type="protein sequence ID" value="WTP51427.1"/>
    <property type="molecule type" value="Genomic_DNA"/>
</dbReference>
<feature type="binding site" evidence="12">
    <location>
        <position position="514"/>
    </location>
    <ligand>
        <name>ATP</name>
        <dbReference type="ChEBI" id="CHEBI:30616"/>
    </ligand>
</feature>
<evidence type="ECO:0000259" key="15">
    <source>
        <dbReference type="PROSITE" id="PS51192"/>
    </source>
</evidence>
<feature type="domain" description="Helicase C-terminal" evidence="16">
    <location>
        <begin position="436"/>
        <end position="641"/>
    </location>
</feature>